<evidence type="ECO:0000313" key="3">
    <source>
        <dbReference type="Proteomes" id="UP000526033"/>
    </source>
</evidence>
<keyword evidence="1" id="KW-0812">Transmembrane</keyword>
<proteinExistence type="predicted"/>
<protein>
    <recommendedName>
        <fullName evidence="4">PilN domain-containing protein</fullName>
    </recommendedName>
</protein>
<dbReference type="PANTHER" id="PTHR40278">
    <property type="entry name" value="DNA UTILIZATION PROTEIN HOFN"/>
    <property type="match status" value="1"/>
</dbReference>
<organism evidence="2 3">
    <name type="scientific">candidate division WWE3 bacterium</name>
    <dbReference type="NCBI Taxonomy" id="2053526"/>
    <lineage>
        <taxon>Bacteria</taxon>
        <taxon>Katanobacteria</taxon>
    </lineage>
</organism>
<comment type="caution">
    <text evidence="2">The sequence shown here is derived from an EMBL/GenBank/DDBJ whole genome shotgun (WGS) entry which is preliminary data.</text>
</comment>
<reference evidence="2 3" key="1">
    <citation type="journal article" date="2020" name="Biotechnol. Biofuels">
        <title>New insights from the biogas microbiome by comprehensive genome-resolved metagenomics of nearly 1600 species originating from multiple anaerobic digesters.</title>
        <authorList>
            <person name="Campanaro S."/>
            <person name="Treu L."/>
            <person name="Rodriguez-R L.M."/>
            <person name="Kovalovszki A."/>
            <person name="Ziels R.M."/>
            <person name="Maus I."/>
            <person name="Zhu X."/>
            <person name="Kougias P.G."/>
            <person name="Basile A."/>
            <person name="Luo G."/>
            <person name="Schluter A."/>
            <person name="Konstantinidis K.T."/>
            <person name="Angelidaki I."/>
        </authorList>
    </citation>
    <scope>NUCLEOTIDE SEQUENCE [LARGE SCALE GENOMIC DNA]</scope>
    <source>
        <strain evidence="2">AS27yjCOA_165</strain>
    </source>
</reference>
<dbReference type="EMBL" id="JAAZNL010000050">
    <property type="protein sequence ID" value="NMB70349.1"/>
    <property type="molecule type" value="Genomic_DNA"/>
</dbReference>
<sequence length="194" mass="21969">MSQSVNLIPDQEVQEQTQKKVVKLSSLFSILVLVVTSGVSAYFIYQTTDISKQIKSEDDKITSLRSQIQSMSSMEITARNLGKKYNSIKQLIQNRPYYSLLMEEFRTRKPTEIYIRNFTVLKENKIAITGQAQTYITITTFGNNLLAKEISNGNPKLAGLFKSIILNQVDLSQAGTVDFSMTIEYDPTKLTYAE</sequence>
<evidence type="ECO:0000256" key="1">
    <source>
        <dbReference type="SAM" id="Phobius"/>
    </source>
</evidence>
<keyword evidence="1" id="KW-0472">Membrane</keyword>
<dbReference type="Proteomes" id="UP000526033">
    <property type="component" value="Unassembled WGS sequence"/>
</dbReference>
<dbReference type="PANTHER" id="PTHR40278:SF1">
    <property type="entry name" value="DNA UTILIZATION PROTEIN HOFN"/>
    <property type="match status" value="1"/>
</dbReference>
<feature type="transmembrane region" description="Helical" evidence="1">
    <location>
        <begin position="21"/>
        <end position="45"/>
    </location>
</feature>
<evidence type="ECO:0008006" key="4">
    <source>
        <dbReference type="Google" id="ProtNLM"/>
    </source>
</evidence>
<name>A0A7X9DLD9_UNCKA</name>
<gene>
    <name evidence="2" type="ORF">GYA27_04075</name>
</gene>
<accession>A0A7X9DLD9</accession>
<dbReference type="InterPro" id="IPR052534">
    <property type="entry name" value="Extracell_DNA_Util/SecSys_Comp"/>
</dbReference>
<dbReference type="AlphaFoldDB" id="A0A7X9DLD9"/>
<evidence type="ECO:0000313" key="2">
    <source>
        <dbReference type="EMBL" id="NMB70349.1"/>
    </source>
</evidence>
<keyword evidence="1" id="KW-1133">Transmembrane helix</keyword>